<dbReference type="AlphaFoldDB" id="A0A3M7Q205"/>
<name>A0A3M7Q205_BRAPC</name>
<keyword evidence="2" id="KW-1185">Reference proteome</keyword>
<accession>A0A3M7Q205</accession>
<evidence type="ECO:0000313" key="2">
    <source>
        <dbReference type="Proteomes" id="UP000276133"/>
    </source>
</evidence>
<sequence>MIDYILNKKLILKFYFLEQLDNFCIKSLLFYQSSKNCFNSKNVVYADSLIILLFHIGIKKFLLAYT</sequence>
<comment type="caution">
    <text evidence="1">The sequence shown here is derived from an EMBL/GenBank/DDBJ whole genome shotgun (WGS) entry which is preliminary data.</text>
</comment>
<protein>
    <submittedName>
        <fullName evidence="1">Uncharacterized protein</fullName>
    </submittedName>
</protein>
<evidence type="ECO:0000313" key="1">
    <source>
        <dbReference type="EMBL" id="RNA05467.1"/>
    </source>
</evidence>
<dbReference type="Proteomes" id="UP000276133">
    <property type="component" value="Unassembled WGS sequence"/>
</dbReference>
<proteinExistence type="predicted"/>
<organism evidence="1 2">
    <name type="scientific">Brachionus plicatilis</name>
    <name type="common">Marine rotifer</name>
    <name type="synonym">Brachionus muelleri</name>
    <dbReference type="NCBI Taxonomy" id="10195"/>
    <lineage>
        <taxon>Eukaryota</taxon>
        <taxon>Metazoa</taxon>
        <taxon>Spiralia</taxon>
        <taxon>Gnathifera</taxon>
        <taxon>Rotifera</taxon>
        <taxon>Eurotatoria</taxon>
        <taxon>Monogononta</taxon>
        <taxon>Pseudotrocha</taxon>
        <taxon>Ploima</taxon>
        <taxon>Brachionidae</taxon>
        <taxon>Brachionus</taxon>
    </lineage>
</organism>
<gene>
    <name evidence="1" type="ORF">BpHYR1_018703</name>
</gene>
<reference evidence="1 2" key="1">
    <citation type="journal article" date="2018" name="Sci. Rep.">
        <title>Genomic signatures of local adaptation to the degree of environmental predictability in rotifers.</title>
        <authorList>
            <person name="Franch-Gras L."/>
            <person name="Hahn C."/>
            <person name="Garcia-Roger E.M."/>
            <person name="Carmona M.J."/>
            <person name="Serra M."/>
            <person name="Gomez A."/>
        </authorList>
    </citation>
    <scope>NUCLEOTIDE SEQUENCE [LARGE SCALE GENOMIC DNA]</scope>
    <source>
        <strain evidence="1">HYR1</strain>
    </source>
</reference>
<dbReference type="EMBL" id="REGN01007712">
    <property type="protein sequence ID" value="RNA05467.1"/>
    <property type="molecule type" value="Genomic_DNA"/>
</dbReference>